<evidence type="ECO:0000313" key="6">
    <source>
        <dbReference type="Proteomes" id="UP000644660"/>
    </source>
</evidence>
<comment type="caution">
    <text evidence="5">The sequence shown here is derived from an EMBL/GenBank/DDBJ whole genome shotgun (WGS) entry which is preliminary data.</text>
</comment>
<dbReference type="InterPro" id="IPR035979">
    <property type="entry name" value="RBD_domain_sf"/>
</dbReference>
<dbReference type="PROSITE" id="PS50102">
    <property type="entry name" value="RRM"/>
    <property type="match status" value="3"/>
</dbReference>
<evidence type="ECO:0000256" key="3">
    <source>
        <dbReference type="SAM" id="MobiDB-lite"/>
    </source>
</evidence>
<feature type="domain" description="RRM" evidence="4">
    <location>
        <begin position="179"/>
        <end position="257"/>
    </location>
</feature>
<name>A0A8H2ZJM4_9SACH</name>
<evidence type="ECO:0000259" key="4">
    <source>
        <dbReference type="PROSITE" id="PS50102"/>
    </source>
</evidence>
<dbReference type="EMBL" id="CAEFZW010000008">
    <property type="protein sequence ID" value="CAB4256128.1"/>
    <property type="molecule type" value="Genomic_DNA"/>
</dbReference>
<feature type="region of interest" description="Disordered" evidence="3">
    <location>
        <begin position="608"/>
        <end position="640"/>
    </location>
</feature>
<dbReference type="RefSeq" id="XP_041407972.1">
    <property type="nucleotide sequence ID" value="XM_041552038.1"/>
</dbReference>
<evidence type="ECO:0000256" key="2">
    <source>
        <dbReference type="PROSITE-ProRule" id="PRU00176"/>
    </source>
</evidence>
<reference evidence="5 6" key="1">
    <citation type="submission" date="2020-05" db="EMBL/GenBank/DDBJ databases">
        <authorList>
            <person name="Casaregola S."/>
            <person name="Devillers H."/>
            <person name="Grondin C."/>
        </authorList>
    </citation>
    <scope>NUCLEOTIDE SEQUENCE [LARGE SCALE GENOMIC DNA]</scope>
    <source>
        <strain evidence="5 6">CLIB 1767</strain>
    </source>
</reference>
<evidence type="ECO:0000313" key="5">
    <source>
        <dbReference type="EMBL" id="CAB4256128.1"/>
    </source>
</evidence>
<evidence type="ECO:0000256" key="1">
    <source>
        <dbReference type="ARBA" id="ARBA00022884"/>
    </source>
</evidence>
<dbReference type="GO" id="GO:0003723">
    <property type="term" value="F:RNA binding"/>
    <property type="evidence" value="ECO:0007669"/>
    <property type="project" value="UniProtKB-UniRule"/>
</dbReference>
<proteinExistence type="predicted"/>
<dbReference type="Pfam" id="PF00076">
    <property type="entry name" value="RRM_1"/>
    <property type="match status" value="2"/>
</dbReference>
<gene>
    <name evidence="5" type="ORF">KABA2_08S03894</name>
</gene>
<feature type="region of interest" description="Disordered" evidence="3">
    <location>
        <begin position="542"/>
        <end position="563"/>
    </location>
</feature>
<dbReference type="SMART" id="SM00360">
    <property type="entry name" value="RRM"/>
    <property type="match status" value="3"/>
</dbReference>
<dbReference type="GeneID" id="64859199"/>
<accession>A0A8H2ZJM4</accession>
<protein>
    <submittedName>
        <fullName evidence="5">Similar to Saccharomyces cerevisiae YGR250C Putative RNA binding protein</fullName>
    </submittedName>
</protein>
<keyword evidence="6" id="KW-1185">Reference proteome</keyword>
<dbReference type="InterPro" id="IPR012677">
    <property type="entry name" value="Nucleotide-bd_a/b_plait_sf"/>
</dbReference>
<feature type="compositionally biased region" description="Low complexity" evidence="3">
    <location>
        <begin position="608"/>
        <end position="635"/>
    </location>
</feature>
<dbReference type="AlphaFoldDB" id="A0A8H2ZJM4"/>
<dbReference type="Gene3D" id="3.30.70.330">
    <property type="match status" value="3"/>
</dbReference>
<dbReference type="CDD" id="cd00590">
    <property type="entry name" value="RRM_SF"/>
    <property type="match status" value="2"/>
</dbReference>
<feature type="domain" description="RRM" evidence="4">
    <location>
        <begin position="279"/>
        <end position="378"/>
    </location>
</feature>
<keyword evidence="1 2" id="KW-0694">RNA-binding</keyword>
<dbReference type="SUPFAM" id="SSF54928">
    <property type="entry name" value="RNA-binding domain, RBD"/>
    <property type="match status" value="3"/>
</dbReference>
<dbReference type="PANTHER" id="PTHR48027">
    <property type="entry name" value="HETEROGENEOUS NUCLEAR RIBONUCLEOPROTEIN 87F-RELATED"/>
    <property type="match status" value="1"/>
</dbReference>
<feature type="compositionally biased region" description="Low complexity" evidence="3">
    <location>
        <begin position="542"/>
        <end position="558"/>
    </location>
</feature>
<dbReference type="InterPro" id="IPR052462">
    <property type="entry name" value="SLIRP/GR-RBP-like"/>
</dbReference>
<organism evidence="5 6">
    <name type="scientific">Maudiozyma barnettii</name>
    <dbReference type="NCBI Taxonomy" id="61262"/>
    <lineage>
        <taxon>Eukaryota</taxon>
        <taxon>Fungi</taxon>
        <taxon>Dikarya</taxon>
        <taxon>Ascomycota</taxon>
        <taxon>Saccharomycotina</taxon>
        <taxon>Saccharomycetes</taxon>
        <taxon>Saccharomycetales</taxon>
        <taxon>Saccharomycetaceae</taxon>
        <taxon>Maudiozyma</taxon>
    </lineage>
</organism>
<sequence>MSETEKVSQLNNDVNKEQLLQETDIDNVAGSVSSAGLQLEQLANKNLLTVRIKWSSKIADNEIEKDKIILEFSNYIVSHKGNIINPLKIENYEYLCDSKRLEVITENHYEFEHGSKEFAKSYLDTAKNWMFDIVQQAHFRKGYSLENCAIHITNALKELPDVIERWSVTINHHALTHTGNLFIGGISKKITITKLMDIFKEYGPLVSIKLIHDKLKDRAIGYGFVSYQLGSHASKCIQMLNGKEIEGSTLFINYHVDRKERENLHWNQVKENFDEKTFKCLFIGNLPKLTDTSNIVTEDMVLKLLTGKLLEKFPNFTILSYYFPKDSNKNRNDVSEQTTLKGYGFIKVGSSDEIQHVIDQFNGFQWFGNSLVVNKAVQNRIQSSNQKGTVNNDGGGAFINGTNHNYYHNRQYQEKSVISSRGSDVVDQQIPQYVKNIYQNYYNDPSSIRVNSNVSVPTSILGDKSSPMMNIPVNLNNEPTYEGPNLLPNMYMNSLPIPLSNQQESNLYVKHIPLDWTDEILTEFYECFGIIISSKVITIGGSSNQENSSNSNLLTENENTTEEEEVIGSSKGYGFVCFENPIDASRAILATNGYQLNNGSVLSVSFANKKNNNNNVNNNSRNDNHNGSNNENKNSSRNRDIIGENNGFDNFCYRGRGNIGTNGINNQMPYNKKFMNALMQQQNQLLVSPSMNMPPAPIQNFPMYMNTVVNNVPYFPVSAYNTMPFQYPR</sequence>
<dbReference type="Proteomes" id="UP000644660">
    <property type="component" value="Unassembled WGS sequence"/>
</dbReference>
<dbReference type="InterPro" id="IPR000504">
    <property type="entry name" value="RRM_dom"/>
</dbReference>
<feature type="domain" description="RRM" evidence="4">
    <location>
        <begin position="505"/>
        <end position="609"/>
    </location>
</feature>